<dbReference type="EMBL" id="JBHUEY010000001">
    <property type="protein sequence ID" value="MFD1784405.1"/>
    <property type="molecule type" value="Genomic_DNA"/>
</dbReference>
<dbReference type="PANTHER" id="PTHR44591">
    <property type="entry name" value="STRESS RESPONSE REGULATOR PROTEIN 1"/>
    <property type="match status" value="1"/>
</dbReference>
<sequence length="134" mass="14074">MLILIVEDDPIIGCASAAELEEAGHEVMGPAISAAEADEIVARRRPDLALVDINLEYAGAGVALAWRLKDLGIACIFVSGQALEARRNCEAALGMLHKPFDPAVLGKTIPIADALKNGRAPNRPLPPGLELFAA</sequence>
<evidence type="ECO:0000256" key="2">
    <source>
        <dbReference type="PROSITE-ProRule" id="PRU00169"/>
    </source>
</evidence>
<dbReference type="InterPro" id="IPR001789">
    <property type="entry name" value="Sig_transdc_resp-reg_receiver"/>
</dbReference>
<gene>
    <name evidence="4" type="ORF">ACFSC0_13445</name>
</gene>
<evidence type="ECO:0000313" key="4">
    <source>
        <dbReference type="EMBL" id="MFD1784405.1"/>
    </source>
</evidence>
<proteinExistence type="predicted"/>
<evidence type="ECO:0000313" key="5">
    <source>
        <dbReference type="Proteomes" id="UP001597237"/>
    </source>
</evidence>
<feature type="domain" description="Response regulatory" evidence="3">
    <location>
        <begin position="2"/>
        <end position="113"/>
    </location>
</feature>
<evidence type="ECO:0000256" key="1">
    <source>
        <dbReference type="ARBA" id="ARBA00022553"/>
    </source>
</evidence>
<name>A0ABW4N581_9CAUL</name>
<keyword evidence="5" id="KW-1185">Reference proteome</keyword>
<keyword evidence="1 2" id="KW-0597">Phosphoprotein</keyword>
<accession>A0ABW4N581</accession>
<dbReference type="RefSeq" id="WP_377283647.1">
    <property type="nucleotide sequence ID" value="NZ_JBHRSI010000009.1"/>
</dbReference>
<dbReference type="SMART" id="SM00448">
    <property type="entry name" value="REC"/>
    <property type="match status" value="1"/>
</dbReference>
<dbReference type="Proteomes" id="UP001597237">
    <property type="component" value="Unassembled WGS sequence"/>
</dbReference>
<dbReference type="PROSITE" id="PS50110">
    <property type="entry name" value="RESPONSE_REGULATORY"/>
    <property type="match status" value="1"/>
</dbReference>
<dbReference type="Gene3D" id="3.40.50.2300">
    <property type="match status" value="1"/>
</dbReference>
<dbReference type="Pfam" id="PF00072">
    <property type="entry name" value="Response_reg"/>
    <property type="match status" value="1"/>
</dbReference>
<dbReference type="PANTHER" id="PTHR44591:SF3">
    <property type="entry name" value="RESPONSE REGULATORY DOMAIN-CONTAINING PROTEIN"/>
    <property type="match status" value="1"/>
</dbReference>
<comment type="caution">
    <text evidence="4">The sequence shown here is derived from an EMBL/GenBank/DDBJ whole genome shotgun (WGS) entry which is preliminary data.</text>
</comment>
<dbReference type="InterPro" id="IPR011006">
    <property type="entry name" value="CheY-like_superfamily"/>
</dbReference>
<protein>
    <submittedName>
        <fullName evidence="4">Response regulator</fullName>
    </submittedName>
</protein>
<evidence type="ECO:0000259" key="3">
    <source>
        <dbReference type="PROSITE" id="PS50110"/>
    </source>
</evidence>
<dbReference type="InterPro" id="IPR050595">
    <property type="entry name" value="Bact_response_regulator"/>
</dbReference>
<dbReference type="SUPFAM" id="SSF52172">
    <property type="entry name" value="CheY-like"/>
    <property type="match status" value="1"/>
</dbReference>
<feature type="modified residue" description="4-aspartylphosphate" evidence="2">
    <location>
        <position position="52"/>
    </location>
</feature>
<organism evidence="4 5">
    <name type="scientific">Phenylobacterium terrae</name>
    <dbReference type="NCBI Taxonomy" id="2665495"/>
    <lineage>
        <taxon>Bacteria</taxon>
        <taxon>Pseudomonadati</taxon>
        <taxon>Pseudomonadota</taxon>
        <taxon>Alphaproteobacteria</taxon>
        <taxon>Caulobacterales</taxon>
        <taxon>Caulobacteraceae</taxon>
        <taxon>Phenylobacterium</taxon>
    </lineage>
</organism>
<reference evidence="5" key="1">
    <citation type="journal article" date="2019" name="Int. J. Syst. Evol. Microbiol.">
        <title>The Global Catalogue of Microorganisms (GCM) 10K type strain sequencing project: providing services to taxonomists for standard genome sequencing and annotation.</title>
        <authorList>
            <consortium name="The Broad Institute Genomics Platform"/>
            <consortium name="The Broad Institute Genome Sequencing Center for Infectious Disease"/>
            <person name="Wu L."/>
            <person name="Ma J."/>
        </authorList>
    </citation>
    <scope>NUCLEOTIDE SEQUENCE [LARGE SCALE GENOMIC DNA]</scope>
    <source>
        <strain evidence="5">DFY28</strain>
    </source>
</reference>